<keyword evidence="2" id="KW-0547">Nucleotide-binding</keyword>
<proteinExistence type="inferred from homology"/>
<dbReference type="InterPro" id="IPR014746">
    <property type="entry name" value="Gln_synth/guanido_kin_cat_dom"/>
</dbReference>
<dbReference type="SUPFAM" id="SSF55931">
    <property type="entry name" value="Glutamine synthetase/guanido kinase"/>
    <property type="match status" value="1"/>
</dbReference>
<evidence type="ECO:0000256" key="3">
    <source>
        <dbReference type="ARBA" id="ARBA00022840"/>
    </source>
</evidence>
<dbReference type="Pfam" id="PF04107">
    <property type="entry name" value="GCS2"/>
    <property type="match status" value="1"/>
</dbReference>
<dbReference type="Gene3D" id="3.30.590.20">
    <property type="match status" value="1"/>
</dbReference>
<keyword evidence="1 4" id="KW-0436">Ligase</keyword>
<dbReference type="InterPro" id="IPR006336">
    <property type="entry name" value="GCS2"/>
</dbReference>
<dbReference type="PANTHER" id="PTHR36510:SF1">
    <property type="entry name" value="GLUTAMATE--CYSTEINE LIGASE 2-RELATED"/>
    <property type="match status" value="1"/>
</dbReference>
<protein>
    <submittedName>
        <fullName evidence="4">Carboxylate-amine ligase bll3764</fullName>
        <ecNumber evidence="4">6.3.-.-</ecNumber>
    </submittedName>
</protein>
<evidence type="ECO:0000256" key="2">
    <source>
        <dbReference type="ARBA" id="ARBA00022741"/>
    </source>
</evidence>
<name>A0A3B0TJJ2_9ZZZZ</name>
<dbReference type="AlphaFoldDB" id="A0A3B0TJJ2"/>
<keyword evidence="3" id="KW-0067">ATP-binding</keyword>
<gene>
    <name evidence="4" type="ORF">MNBD_ALPHA09-737</name>
</gene>
<dbReference type="InterPro" id="IPR011793">
    <property type="entry name" value="YbdK"/>
</dbReference>
<dbReference type="NCBIfam" id="TIGR02050">
    <property type="entry name" value="gshA_cyan_rel"/>
    <property type="match status" value="1"/>
</dbReference>
<dbReference type="EC" id="6.3.-.-" evidence="4"/>
<dbReference type="PANTHER" id="PTHR36510">
    <property type="entry name" value="GLUTAMATE--CYSTEINE LIGASE 2-RELATED"/>
    <property type="match status" value="1"/>
</dbReference>
<dbReference type="GO" id="GO:0042398">
    <property type="term" value="P:modified amino acid biosynthetic process"/>
    <property type="evidence" value="ECO:0007669"/>
    <property type="project" value="InterPro"/>
</dbReference>
<dbReference type="GO" id="GO:0004357">
    <property type="term" value="F:glutamate-cysteine ligase activity"/>
    <property type="evidence" value="ECO:0007669"/>
    <property type="project" value="InterPro"/>
</dbReference>
<dbReference type="HAMAP" id="MF_01609">
    <property type="entry name" value="Glu_cys_ligase_2"/>
    <property type="match status" value="1"/>
</dbReference>
<dbReference type="InterPro" id="IPR050141">
    <property type="entry name" value="GCL_type2/YbdK_subfam"/>
</dbReference>
<evidence type="ECO:0000313" key="4">
    <source>
        <dbReference type="EMBL" id="VAW12329.1"/>
    </source>
</evidence>
<dbReference type="GO" id="GO:0005524">
    <property type="term" value="F:ATP binding"/>
    <property type="evidence" value="ECO:0007669"/>
    <property type="project" value="UniProtKB-KW"/>
</dbReference>
<dbReference type="NCBIfam" id="NF010039">
    <property type="entry name" value="PRK13515.1"/>
    <property type="match status" value="1"/>
</dbReference>
<organism evidence="4">
    <name type="scientific">hydrothermal vent metagenome</name>
    <dbReference type="NCBI Taxonomy" id="652676"/>
    <lineage>
        <taxon>unclassified sequences</taxon>
        <taxon>metagenomes</taxon>
        <taxon>ecological metagenomes</taxon>
    </lineage>
</organism>
<evidence type="ECO:0000256" key="1">
    <source>
        <dbReference type="ARBA" id="ARBA00022598"/>
    </source>
</evidence>
<dbReference type="EMBL" id="UOEM01000042">
    <property type="protein sequence ID" value="VAW12329.1"/>
    <property type="molecule type" value="Genomic_DNA"/>
</dbReference>
<sequence>MSLNEPSFTVGIEEEYLIVDPRTGDLVASPPRAFFDDCRACLEGHVTNEFLQSQIEVGTGVHESVDAAGQELASLRRTVADIAGAHGMAPIAASTHPMADWSAQQHTEKERYQAILREHRSVAQRLVICGMHVHVGIEDPELRIDIFNQITYFLPHLLALSTSSPFWQGRDSGLKSYRLTVFDSLPRTGLPESFASFGEYERTIHTLVASGTIEDATRVWWDLRPSARFPTLEMRITDICTRIGDAVAIAALFRCLARMLYRLRRDNQRWRSYSRFLINENRWRAQRYGTSEGLIDFGRRQVVPFTELVDELIDLIKPDAAHFGCQHLVEDARAILDRGTSADRQICVYTAAKADGADDKSALAAVVSHLVSETIDL</sequence>
<accession>A0A3B0TJJ2</accession>
<reference evidence="4" key="1">
    <citation type="submission" date="2018-06" db="EMBL/GenBank/DDBJ databases">
        <authorList>
            <person name="Zhirakovskaya E."/>
        </authorList>
    </citation>
    <scope>NUCLEOTIDE SEQUENCE</scope>
</reference>